<evidence type="ECO:0000313" key="1">
    <source>
        <dbReference type="EMBL" id="GIO50641.1"/>
    </source>
</evidence>
<dbReference type="AlphaFoldDB" id="A0A919YHC3"/>
<accession>A0A919YHC3</accession>
<sequence>MENHAFHAAGSYPYADCGNAPVSCMDERFDYRTVRLCRKVPRYKDVKDGFVLRKCAEAFGV</sequence>
<comment type="caution">
    <text evidence="1">The sequence shown here is derived from an EMBL/GenBank/DDBJ whole genome shotgun (WGS) entry which is preliminary data.</text>
</comment>
<dbReference type="Proteomes" id="UP000682811">
    <property type="component" value="Unassembled WGS sequence"/>
</dbReference>
<protein>
    <submittedName>
        <fullName evidence="1">Uncharacterized protein</fullName>
    </submittedName>
</protein>
<evidence type="ECO:0000313" key="2">
    <source>
        <dbReference type="Proteomes" id="UP000682811"/>
    </source>
</evidence>
<organism evidence="1 2">
    <name type="scientific">Paenibacillus azoreducens</name>
    <dbReference type="NCBI Taxonomy" id="116718"/>
    <lineage>
        <taxon>Bacteria</taxon>
        <taxon>Bacillati</taxon>
        <taxon>Bacillota</taxon>
        <taxon>Bacilli</taxon>
        <taxon>Bacillales</taxon>
        <taxon>Paenibacillaceae</taxon>
        <taxon>Paenibacillus</taxon>
    </lineage>
</organism>
<keyword evidence="2" id="KW-1185">Reference proteome</keyword>
<name>A0A919YHC3_9BACL</name>
<reference evidence="1 2" key="1">
    <citation type="submission" date="2021-03" db="EMBL/GenBank/DDBJ databases">
        <title>Antimicrobial resistance genes in bacteria isolated from Japanese honey, and their potential for conferring macrolide and lincosamide resistance in the American foulbrood pathogen Paenibacillus larvae.</title>
        <authorList>
            <person name="Okamoto M."/>
            <person name="Kumagai M."/>
            <person name="Kanamori H."/>
            <person name="Takamatsu D."/>
        </authorList>
    </citation>
    <scope>NUCLEOTIDE SEQUENCE [LARGE SCALE GENOMIC DNA]</scope>
    <source>
        <strain evidence="1 2">J34TS1</strain>
    </source>
</reference>
<dbReference type="RefSeq" id="WP_212980816.1">
    <property type="nucleotide sequence ID" value="NZ_AP025343.1"/>
</dbReference>
<proteinExistence type="predicted"/>
<dbReference type="EMBL" id="BORT01000036">
    <property type="protein sequence ID" value="GIO50641.1"/>
    <property type="molecule type" value="Genomic_DNA"/>
</dbReference>
<gene>
    <name evidence="1" type="ORF">J34TS1_54060</name>
</gene>